<sequence>MSGVVAGRGVTRSRRAGAATDEEKETITESRASFWEMKRCRRYAVSNCRSNHVRDSSSPLSWAVSNKYTAMGLVLGQTKEEGVPGFGLRGCPCGEFIGVTRYFRIWAGFLGTPLGPIGLRPLRHSTTETKRKNQI</sequence>
<name>Q2QXJ6_ORYSJ</name>
<feature type="region of interest" description="Disordered" evidence="1">
    <location>
        <begin position="1"/>
        <end position="24"/>
    </location>
</feature>
<reference evidence="2" key="3">
    <citation type="submission" date="2006-01" db="EMBL/GenBank/DDBJ databases">
        <authorList>
            <person name="Buell R."/>
        </authorList>
    </citation>
    <scope>NUCLEOTIDE SEQUENCE</scope>
</reference>
<gene>
    <name evidence="2" type="ordered locus">LOC_Os12g05820</name>
</gene>
<organism evidence="2">
    <name type="scientific">Oryza sativa subsp. japonica</name>
    <name type="common">Rice</name>
    <dbReference type="NCBI Taxonomy" id="39947"/>
    <lineage>
        <taxon>Eukaryota</taxon>
        <taxon>Viridiplantae</taxon>
        <taxon>Streptophyta</taxon>
        <taxon>Embryophyta</taxon>
        <taxon>Tracheophyta</taxon>
        <taxon>Spermatophyta</taxon>
        <taxon>Magnoliopsida</taxon>
        <taxon>Liliopsida</taxon>
        <taxon>Poales</taxon>
        <taxon>Poaceae</taxon>
        <taxon>BOP clade</taxon>
        <taxon>Oryzoideae</taxon>
        <taxon>Oryzeae</taxon>
        <taxon>Oryzinae</taxon>
        <taxon>Oryza</taxon>
        <taxon>Oryza sativa</taxon>
    </lineage>
</organism>
<accession>Q2QXJ6</accession>
<dbReference type="EMBL" id="DP000011">
    <property type="protein sequence ID" value="ABA95852.1"/>
    <property type="molecule type" value="Genomic_DNA"/>
</dbReference>
<protein>
    <submittedName>
        <fullName evidence="2">Uncharacterized protein</fullName>
    </submittedName>
</protein>
<dbReference type="AlphaFoldDB" id="Q2QXJ6"/>
<evidence type="ECO:0000313" key="2">
    <source>
        <dbReference type="EMBL" id="ABA95852.1"/>
    </source>
</evidence>
<reference evidence="2" key="2">
    <citation type="submission" date="2005-04" db="EMBL/GenBank/DDBJ databases">
        <authorList>
            <person name="Buell C.R."/>
            <person name="Wing R.A."/>
            <person name="McCombie W.A."/>
            <person name="Ouyang S."/>
        </authorList>
    </citation>
    <scope>NUCLEOTIDE SEQUENCE</scope>
</reference>
<reference evidence="2" key="1">
    <citation type="journal article" date="2005" name="BMC Biol.">
        <title>The sequence of rice chromosomes 11 and 12, rich in disease resistance genes and recent gene duplications.</title>
        <authorList>
            <consortium name="The rice chromosomes 11 and 12 sequencing consortia"/>
        </authorList>
    </citation>
    <scope>NUCLEOTIDE SEQUENCE [LARGE SCALE GENOMIC DNA]</scope>
</reference>
<proteinExistence type="predicted"/>
<evidence type="ECO:0000256" key="1">
    <source>
        <dbReference type="SAM" id="MobiDB-lite"/>
    </source>
</evidence>